<protein>
    <submittedName>
        <fullName evidence="2">Cytochrome P450</fullName>
    </submittedName>
</protein>
<gene>
    <name evidence="2" type="ORF">W59_21763</name>
</gene>
<sequence>MRRSSSIRCSRRQPLPALAAAFPLRVFPDAVGIPEAGRENLLPYGDHLFNAFGPVNSLVEKGALRRSELSGWVNAQCTRDVLSDDGFGAQLC</sequence>
<evidence type="ECO:0000313" key="3">
    <source>
        <dbReference type="Proteomes" id="UP000006447"/>
    </source>
</evidence>
<keyword evidence="1" id="KW-0732">Signal</keyword>
<comment type="caution">
    <text evidence="2">The sequence shown here is derived from an EMBL/GenBank/DDBJ whole genome shotgun (WGS) entry which is preliminary data.</text>
</comment>
<feature type="chain" id="PRO_5003636293" evidence="1">
    <location>
        <begin position="20"/>
        <end position="92"/>
    </location>
</feature>
<evidence type="ECO:0000313" key="2">
    <source>
        <dbReference type="EMBL" id="EID77792.1"/>
    </source>
</evidence>
<dbReference type="Proteomes" id="UP000006447">
    <property type="component" value="Unassembled WGS sequence"/>
</dbReference>
<dbReference type="PATRIC" id="fig|1165867.3.peg.4444"/>
<dbReference type="AlphaFoldDB" id="I0WN26"/>
<feature type="signal peptide" evidence="1">
    <location>
        <begin position="1"/>
        <end position="19"/>
    </location>
</feature>
<reference evidence="2 3" key="1">
    <citation type="journal article" date="2012" name="J. Bacteriol.">
        <title>Draft genome sequence of the nitrophenol-degrading actinomycete Rhodococcus imtechensis RKJ300.</title>
        <authorList>
            <person name="Vikram S."/>
            <person name="Kumar S."/>
            <person name="Subramanian S."/>
            <person name="Raghava G.P."/>
        </authorList>
    </citation>
    <scope>NUCLEOTIDE SEQUENCE [LARGE SCALE GENOMIC DNA]</scope>
    <source>
        <strain evidence="2 3">RKJ300</strain>
    </source>
</reference>
<evidence type="ECO:0000256" key="1">
    <source>
        <dbReference type="SAM" id="SignalP"/>
    </source>
</evidence>
<dbReference type="EMBL" id="AJJH01000121">
    <property type="protein sequence ID" value="EID77792.1"/>
    <property type="molecule type" value="Genomic_DNA"/>
</dbReference>
<name>I0WN26_RHOOP</name>
<accession>I0WN26</accession>
<proteinExistence type="predicted"/>
<organism evidence="2 3">
    <name type="scientific">Rhodococcus opacus RKJ300 = JCM 13270</name>
    <dbReference type="NCBI Taxonomy" id="1165867"/>
    <lineage>
        <taxon>Bacteria</taxon>
        <taxon>Bacillati</taxon>
        <taxon>Actinomycetota</taxon>
        <taxon>Actinomycetes</taxon>
        <taxon>Mycobacteriales</taxon>
        <taxon>Nocardiaceae</taxon>
        <taxon>Rhodococcus</taxon>
    </lineage>
</organism>